<evidence type="ECO:0000313" key="2">
    <source>
        <dbReference type="EMBL" id="MCA9758247.1"/>
    </source>
</evidence>
<gene>
    <name evidence="2" type="ORF">KDA27_20805</name>
</gene>
<evidence type="ECO:0008006" key="4">
    <source>
        <dbReference type="Google" id="ProtNLM"/>
    </source>
</evidence>
<sequence>MRTSTDRIVTVLALASFLLASTGSELLAASLWIGTSDVSRPVWVDDDYKGLAPVLVSGLSAGPHLVEVGNRSGGSEWVRPWSTRVTLTASDDEVVRLSIPPLQVLRILSTGRSVEVGIDGDPVGWTPLHVLIPRDRALEVQPGAATPLHYRAQSASDSTLFVEAPREPRRAPASYGSSHTGWLLPLGAVACGVVGAWARQQGDQAYESYLSTVDREQMQDEFDRASNYDDVAVGFWVAAEVLLAASVWKWLRGDDVDVRSGQGHVGPGPFQLGADPGGELRVGVSLPMPWSGGGTTQTDESAEGEAR</sequence>
<organism evidence="2 3">
    <name type="scientific">Eiseniibacteriota bacterium</name>
    <dbReference type="NCBI Taxonomy" id="2212470"/>
    <lineage>
        <taxon>Bacteria</taxon>
        <taxon>Candidatus Eiseniibacteriota</taxon>
    </lineage>
</organism>
<proteinExistence type="predicted"/>
<dbReference type="Proteomes" id="UP000739538">
    <property type="component" value="Unassembled WGS sequence"/>
</dbReference>
<comment type="caution">
    <text evidence="2">The sequence shown here is derived from an EMBL/GenBank/DDBJ whole genome shotgun (WGS) entry which is preliminary data.</text>
</comment>
<protein>
    <recommendedName>
        <fullName evidence="4">PEGA domain-containing protein</fullName>
    </recommendedName>
</protein>
<evidence type="ECO:0000256" key="1">
    <source>
        <dbReference type="SAM" id="MobiDB-lite"/>
    </source>
</evidence>
<name>A0A956NG96_UNCEI</name>
<dbReference type="EMBL" id="JAGQHS010000154">
    <property type="protein sequence ID" value="MCA9758247.1"/>
    <property type="molecule type" value="Genomic_DNA"/>
</dbReference>
<accession>A0A956NG96</accession>
<dbReference type="AlphaFoldDB" id="A0A956NG96"/>
<reference evidence="2" key="2">
    <citation type="journal article" date="2021" name="Microbiome">
        <title>Successional dynamics and alternative stable states in a saline activated sludge microbial community over 9 years.</title>
        <authorList>
            <person name="Wang Y."/>
            <person name="Ye J."/>
            <person name="Ju F."/>
            <person name="Liu L."/>
            <person name="Boyd J.A."/>
            <person name="Deng Y."/>
            <person name="Parks D.H."/>
            <person name="Jiang X."/>
            <person name="Yin X."/>
            <person name="Woodcroft B.J."/>
            <person name="Tyson G.W."/>
            <person name="Hugenholtz P."/>
            <person name="Polz M.F."/>
            <person name="Zhang T."/>
        </authorList>
    </citation>
    <scope>NUCLEOTIDE SEQUENCE</scope>
    <source>
        <strain evidence="2">HKST-UBA02</strain>
    </source>
</reference>
<reference evidence="2" key="1">
    <citation type="submission" date="2020-04" db="EMBL/GenBank/DDBJ databases">
        <authorList>
            <person name="Zhang T."/>
        </authorList>
    </citation>
    <scope>NUCLEOTIDE SEQUENCE</scope>
    <source>
        <strain evidence="2">HKST-UBA02</strain>
    </source>
</reference>
<evidence type="ECO:0000313" key="3">
    <source>
        <dbReference type="Proteomes" id="UP000739538"/>
    </source>
</evidence>
<feature type="region of interest" description="Disordered" evidence="1">
    <location>
        <begin position="288"/>
        <end position="307"/>
    </location>
</feature>